<evidence type="ECO:0000313" key="2">
    <source>
        <dbReference type="EMBL" id="MED4401350.1"/>
    </source>
</evidence>
<accession>A0ABU6NWT0</accession>
<name>A0ABU6NWT0_9BACI</name>
<dbReference type="Proteomes" id="UP001342826">
    <property type="component" value="Unassembled WGS sequence"/>
</dbReference>
<organism evidence="2 3">
    <name type="scientific">Metabacillus fastidiosus</name>
    <dbReference type="NCBI Taxonomy" id="1458"/>
    <lineage>
        <taxon>Bacteria</taxon>
        <taxon>Bacillati</taxon>
        <taxon>Bacillota</taxon>
        <taxon>Bacilli</taxon>
        <taxon>Bacillales</taxon>
        <taxon>Bacillaceae</taxon>
        <taxon>Metabacillus</taxon>
    </lineage>
</organism>
<evidence type="ECO:0000313" key="3">
    <source>
        <dbReference type="Proteomes" id="UP001342826"/>
    </source>
</evidence>
<dbReference type="InterPro" id="IPR029432">
    <property type="entry name" value="Gp28/Gp37-like_dom"/>
</dbReference>
<feature type="domain" description="Gp28/Gp37-like" evidence="1">
    <location>
        <begin position="4"/>
        <end position="372"/>
    </location>
</feature>
<proteinExistence type="predicted"/>
<dbReference type="EMBL" id="JARTFS010000006">
    <property type="protein sequence ID" value="MED4401350.1"/>
    <property type="molecule type" value="Genomic_DNA"/>
</dbReference>
<evidence type="ECO:0000259" key="1">
    <source>
        <dbReference type="Pfam" id="PF14594"/>
    </source>
</evidence>
<dbReference type="Pfam" id="PF14594">
    <property type="entry name" value="Sipho_Gp37"/>
    <property type="match status" value="1"/>
</dbReference>
<keyword evidence="3" id="KW-1185">Reference proteome</keyword>
<sequence length="394" mass="45492">MKKPIRILSATIDILAEIDNYESMFFIRRWHGVGEIELRINRYKKHAEKLLKGNIILVGSQLNKVFQIKHREIELDENGKITENWLIKGFALKAVVAQRITIPPNHPAYDNKQGNAETVMKHYMDRNIINPVDLKRKIPELILAINQNRGTSILWQSRYKNLAEEMVEISLATGLGWDVYLDIHQKKWGLDVSEGRNLTVNQSTNPPVIFSPQFESLKSLHYTESEMNYKNIAYVAGQGEGVDRRVIELGNQSGLSRHELFIDARDIEEEIDVETTDLEGNKVTEKVPRSEADIIQDLTDRGQQKLQEFLQEEYLEGQVLTNSPFIYERDYKLGDIVTVQSKDWGVTLDTRITEIKEIYEQTGFRIEAVFGNNRPTLIQKIKQELSQISGEVRR</sequence>
<dbReference type="GeneID" id="301140763"/>
<comment type="caution">
    <text evidence="2">The sequence shown here is derived from an EMBL/GenBank/DDBJ whole genome shotgun (WGS) entry which is preliminary data.</text>
</comment>
<reference evidence="2 3" key="1">
    <citation type="submission" date="2023-03" db="EMBL/GenBank/DDBJ databases">
        <title>Bacillus Genome Sequencing.</title>
        <authorList>
            <person name="Dunlap C."/>
        </authorList>
    </citation>
    <scope>NUCLEOTIDE SEQUENCE [LARGE SCALE GENOMIC DNA]</scope>
    <source>
        <strain evidence="2 3">NRS-1717</strain>
    </source>
</reference>
<gene>
    <name evidence="2" type="ORF">P9271_08490</name>
</gene>
<dbReference type="RefSeq" id="WP_066228273.1">
    <property type="nucleotide sequence ID" value="NZ_JARTFS010000006.1"/>
</dbReference>
<protein>
    <submittedName>
        <fullName evidence="2">Siphovirus ReqiPepy6 Gp37-like family protein</fullName>
    </submittedName>
</protein>